<reference evidence="2 3" key="1">
    <citation type="submission" date="2022-06" db="EMBL/GenBank/DDBJ databases">
        <title>Dyella sp. Sa strain:Sa Genome sequencing.</title>
        <authorList>
            <person name="Park S."/>
        </authorList>
    </citation>
    <scope>NUCLEOTIDE SEQUENCE [LARGE SCALE GENOMIC DNA]</scope>
    <source>
        <strain evidence="2 3">Sa</strain>
    </source>
</reference>
<dbReference type="EMBL" id="JAMZEK010000001">
    <property type="protein sequence ID" value="MCP1373036.1"/>
    <property type="molecule type" value="Genomic_DNA"/>
</dbReference>
<proteinExistence type="predicted"/>
<accession>A0ABT1F6L6</accession>
<organism evidence="2 3">
    <name type="scientific">Dyella lutea</name>
    <dbReference type="NCBI Taxonomy" id="2950441"/>
    <lineage>
        <taxon>Bacteria</taxon>
        <taxon>Pseudomonadati</taxon>
        <taxon>Pseudomonadota</taxon>
        <taxon>Gammaproteobacteria</taxon>
        <taxon>Lysobacterales</taxon>
        <taxon>Rhodanobacteraceae</taxon>
        <taxon>Dyella</taxon>
    </lineage>
</organism>
<comment type="caution">
    <text evidence="2">The sequence shown here is derived from an EMBL/GenBank/DDBJ whole genome shotgun (WGS) entry which is preliminary data.</text>
</comment>
<feature type="signal peptide" evidence="1">
    <location>
        <begin position="1"/>
        <end position="24"/>
    </location>
</feature>
<feature type="chain" id="PRO_5045916324" description="Secreted protein" evidence="1">
    <location>
        <begin position="25"/>
        <end position="110"/>
    </location>
</feature>
<sequence>MKKRTGGKVLALVLMLASSGGVVAQGYYELIPYYGNDPFVFCTFGVPTDCWFPINPATGTFGVWNYYCFNPVSAAQYARVCPHAFVPVGQVKSPRREVDKERKSARSGIS</sequence>
<evidence type="ECO:0008006" key="4">
    <source>
        <dbReference type="Google" id="ProtNLM"/>
    </source>
</evidence>
<evidence type="ECO:0000256" key="1">
    <source>
        <dbReference type="SAM" id="SignalP"/>
    </source>
</evidence>
<dbReference type="RefSeq" id="WP_253564801.1">
    <property type="nucleotide sequence ID" value="NZ_JAMZEK010000001.1"/>
</dbReference>
<evidence type="ECO:0000313" key="2">
    <source>
        <dbReference type="EMBL" id="MCP1373036.1"/>
    </source>
</evidence>
<keyword evidence="1" id="KW-0732">Signal</keyword>
<gene>
    <name evidence="2" type="ORF">NC595_03070</name>
</gene>
<name>A0ABT1F6L6_9GAMM</name>
<evidence type="ECO:0000313" key="3">
    <source>
        <dbReference type="Proteomes" id="UP001204615"/>
    </source>
</evidence>
<keyword evidence="3" id="KW-1185">Reference proteome</keyword>
<protein>
    <recommendedName>
        <fullName evidence="4">Secreted protein</fullName>
    </recommendedName>
</protein>
<dbReference type="Proteomes" id="UP001204615">
    <property type="component" value="Unassembled WGS sequence"/>
</dbReference>